<dbReference type="Pfam" id="PF07791">
    <property type="entry name" value="Imm11"/>
    <property type="match status" value="1"/>
</dbReference>
<comment type="caution">
    <text evidence="2">The sequence shown here is derived from an EMBL/GenBank/DDBJ whole genome shotgun (WGS) entry which is preliminary data.</text>
</comment>
<evidence type="ECO:0000313" key="3">
    <source>
        <dbReference type="Proteomes" id="UP000260823"/>
    </source>
</evidence>
<dbReference type="RefSeq" id="WP_117381207.1">
    <property type="nucleotide sequence ID" value="NZ_QWDE01000001.1"/>
</dbReference>
<feature type="domain" description="Immunity MXAN-0049 protein" evidence="1">
    <location>
        <begin position="27"/>
        <end position="168"/>
    </location>
</feature>
<dbReference type="OrthoDB" id="6932018at2"/>
<evidence type="ECO:0000259" key="1">
    <source>
        <dbReference type="Pfam" id="PF07791"/>
    </source>
</evidence>
<dbReference type="EMBL" id="QWDE01000001">
    <property type="protein sequence ID" value="RFZ84317.1"/>
    <property type="molecule type" value="Genomic_DNA"/>
</dbReference>
<name>A0A3E2NTN9_9SPHI</name>
<evidence type="ECO:0000313" key="2">
    <source>
        <dbReference type="EMBL" id="RFZ84317.1"/>
    </source>
</evidence>
<organism evidence="2 3">
    <name type="scientific">Mucilaginibacter terrenus</name>
    <dbReference type="NCBI Taxonomy" id="2482727"/>
    <lineage>
        <taxon>Bacteria</taxon>
        <taxon>Pseudomonadati</taxon>
        <taxon>Bacteroidota</taxon>
        <taxon>Sphingobacteriia</taxon>
        <taxon>Sphingobacteriales</taxon>
        <taxon>Sphingobacteriaceae</taxon>
        <taxon>Mucilaginibacter</taxon>
    </lineage>
</organism>
<dbReference type="AlphaFoldDB" id="A0A3E2NTN9"/>
<keyword evidence="3" id="KW-1185">Reference proteome</keyword>
<accession>A0A3E2NTN9</accession>
<protein>
    <recommendedName>
        <fullName evidence="1">Immunity MXAN-0049 protein domain-containing protein</fullName>
    </recommendedName>
</protein>
<dbReference type="Proteomes" id="UP000260823">
    <property type="component" value="Unassembled WGS sequence"/>
</dbReference>
<proteinExistence type="predicted"/>
<dbReference type="InterPro" id="IPR012433">
    <property type="entry name" value="Imm11"/>
</dbReference>
<gene>
    <name evidence="2" type="ORF">DYU05_01440</name>
</gene>
<sequence length="170" mass="19943">MGNINFDGEWEFWKYVSPGRVDIPQKELFITTRKKGIPLDFTIADFELLIVNDKVKDLISEEEVQFIPVKLEAQPDVKLNYSLMVINNEIECVDENKSVFMKWEKDDLVRPDLAGEYEFFEKLVLDPDNIPQQAHIFRLKNYHISIVISEKLKLLFEESNVSGIKYQKLT</sequence>
<reference evidence="2 3" key="1">
    <citation type="submission" date="2018-08" db="EMBL/GenBank/DDBJ databases">
        <title>Mucilaginibacter terrae sp. nov., isolated from manganese diggings.</title>
        <authorList>
            <person name="Huang Y."/>
            <person name="Zhou Z."/>
        </authorList>
    </citation>
    <scope>NUCLEOTIDE SEQUENCE [LARGE SCALE GENOMIC DNA]</scope>
    <source>
        <strain evidence="2 3">ZH6</strain>
    </source>
</reference>